<dbReference type="GO" id="GO:0006665">
    <property type="term" value="P:sphingolipid metabolic process"/>
    <property type="evidence" value="ECO:0007669"/>
    <property type="project" value="InterPro"/>
</dbReference>
<dbReference type="SUPFAM" id="SSF47862">
    <property type="entry name" value="Saposin"/>
    <property type="match status" value="3"/>
</dbReference>
<dbReference type="PRINTS" id="PR01797">
    <property type="entry name" value="SAPOSIN"/>
</dbReference>
<organism evidence="9 10">
    <name type="scientific">Conger conger</name>
    <name type="common">Conger eel</name>
    <name type="synonym">Muraena conger</name>
    <dbReference type="NCBI Taxonomy" id="82655"/>
    <lineage>
        <taxon>Eukaryota</taxon>
        <taxon>Metazoa</taxon>
        <taxon>Chordata</taxon>
        <taxon>Craniata</taxon>
        <taxon>Vertebrata</taxon>
        <taxon>Euteleostomi</taxon>
        <taxon>Actinopterygii</taxon>
        <taxon>Neopterygii</taxon>
        <taxon>Teleostei</taxon>
        <taxon>Anguilliformes</taxon>
        <taxon>Congridae</taxon>
        <taxon>Conger</taxon>
    </lineage>
</organism>
<keyword evidence="5" id="KW-0325">Glycoprotein</keyword>
<dbReference type="InterPro" id="IPR011001">
    <property type="entry name" value="Saposin-like"/>
</dbReference>
<dbReference type="Pfam" id="PF02199">
    <property type="entry name" value="SapA"/>
    <property type="match status" value="1"/>
</dbReference>
<accession>A0A9Q1D6G5</accession>
<sequence>MAILKFGFFIFFVSHSTVVARVIDARTARDRLSATQDSCKDCTEILELFADMISDKDTQARIMDILKELCLQLPGPMTQDLCLDQGKHILPTVVHFLSDFIKTNQICTILGVCKSQSQGMEQEVLANEIRILPGPVVARVIDARTARDRLSATQGSCKDCTEILELFADMISDKETQARIMDILKELCLQLPGPMTQDLCLDQGKHILPTVVHFLSDFIKTNQICTILGVCKSQSQGMEQEVLTNKIAEIHISPGPGTMTWHETPSSLQCTFCLLLFKSLDTLIPKTECIIVTVLSQICGILPGFLRGSCQSLVDRYVQRLLDFLLSWITPRNVCRLLRFCSSQNTASPDCDSCQMLAMLARFHLGFNTTDLQTSAFLESVCQLYPSYIPKCDSFTLRYGPVLQKSLSKPGGIQNQCEEALLCTAEEDPCRRGMDRCRDQETAEKCNSVSFCLRYMWRSEPQSQEQPIALNGGMKTEDSEADSPTAFH</sequence>
<dbReference type="InterPro" id="IPR051428">
    <property type="entry name" value="Sphingo_Act-Surfact_Prot"/>
</dbReference>
<evidence type="ECO:0000256" key="1">
    <source>
        <dbReference type="ARBA" id="ARBA00004613"/>
    </source>
</evidence>
<reference evidence="9" key="1">
    <citation type="journal article" date="2023" name="Science">
        <title>Genome structures resolve the early diversification of teleost fishes.</title>
        <authorList>
            <person name="Parey E."/>
            <person name="Louis A."/>
            <person name="Montfort J."/>
            <person name="Bouchez O."/>
            <person name="Roques C."/>
            <person name="Iampietro C."/>
            <person name="Lluch J."/>
            <person name="Castinel A."/>
            <person name="Donnadieu C."/>
            <person name="Desvignes T."/>
            <person name="Floi Bucao C."/>
            <person name="Jouanno E."/>
            <person name="Wen M."/>
            <person name="Mejri S."/>
            <person name="Dirks R."/>
            <person name="Jansen H."/>
            <person name="Henkel C."/>
            <person name="Chen W.J."/>
            <person name="Zahm M."/>
            <person name="Cabau C."/>
            <person name="Klopp C."/>
            <person name="Thompson A.W."/>
            <person name="Robinson-Rechavi M."/>
            <person name="Braasch I."/>
            <person name="Lecointre G."/>
            <person name="Bobe J."/>
            <person name="Postlethwait J.H."/>
            <person name="Berthelot C."/>
            <person name="Roest Crollius H."/>
            <person name="Guiguen Y."/>
        </authorList>
    </citation>
    <scope>NUCLEOTIDE SEQUENCE</scope>
    <source>
        <strain evidence="9">Concon-B</strain>
    </source>
</reference>
<evidence type="ECO:0000256" key="6">
    <source>
        <dbReference type="SAM" id="MobiDB-lite"/>
    </source>
</evidence>
<gene>
    <name evidence="9" type="ORF">COCON_G00164750</name>
</gene>
<evidence type="ECO:0000256" key="3">
    <source>
        <dbReference type="ARBA" id="ARBA00022729"/>
    </source>
</evidence>
<dbReference type="PANTHER" id="PTHR11480">
    <property type="entry name" value="SAPOSIN-RELATED"/>
    <property type="match status" value="1"/>
</dbReference>
<proteinExistence type="predicted"/>
<dbReference type="Gene3D" id="1.10.225.10">
    <property type="entry name" value="Saposin-like"/>
    <property type="match status" value="4"/>
</dbReference>
<keyword evidence="4" id="KW-1015">Disulfide bond</keyword>
<evidence type="ECO:0000256" key="5">
    <source>
        <dbReference type="ARBA" id="ARBA00023180"/>
    </source>
</evidence>
<dbReference type="GO" id="GO:0005764">
    <property type="term" value="C:lysosome"/>
    <property type="evidence" value="ECO:0007669"/>
    <property type="project" value="InterPro"/>
</dbReference>
<dbReference type="InterPro" id="IPR008139">
    <property type="entry name" value="SaposinB_dom"/>
</dbReference>
<feature type="domain" description="Saposin B-type" evidence="8">
    <location>
        <begin position="35"/>
        <end position="117"/>
    </location>
</feature>
<dbReference type="InterPro" id="IPR003119">
    <property type="entry name" value="SAP_A"/>
</dbReference>
<dbReference type="GO" id="GO:0005576">
    <property type="term" value="C:extracellular region"/>
    <property type="evidence" value="ECO:0007669"/>
    <property type="project" value="UniProtKB-SubCell"/>
</dbReference>
<dbReference type="EMBL" id="JAFJMO010000012">
    <property type="protein sequence ID" value="KAJ8260752.1"/>
    <property type="molecule type" value="Genomic_DNA"/>
</dbReference>
<dbReference type="Proteomes" id="UP001152803">
    <property type="component" value="Unassembled WGS sequence"/>
</dbReference>
<dbReference type="PROSITE" id="PS50015">
    <property type="entry name" value="SAP_B"/>
    <property type="match status" value="4"/>
</dbReference>
<evidence type="ECO:0000313" key="9">
    <source>
        <dbReference type="EMBL" id="KAJ8260752.1"/>
    </source>
</evidence>
<evidence type="ECO:0000256" key="7">
    <source>
        <dbReference type="SAM" id="SignalP"/>
    </source>
</evidence>
<evidence type="ECO:0000256" key="4">
    <source>
        <dbReference type="ARBA" id="ARBA00023157"/>
    </source>
</evidence>
<dbReference type="GO" id="GO:0016020">
    <property type="term" value="C:membrane"/>
    <property type="evidence" value="ECO:0007669"/>
    <property type="project" value="GOC"/>
</dbReference>
<feature type="signal peptide" evidence="7">
    <location>
        <begin position="1"/>
        <end position="20"/>
    </location>
</feature>
<comment type="caution">
    <text evidence="9">The sequence shown here is derived from an EMBL/GenBank/DDBJ whole genome shotgun (WGS) entry which is preliminary data.</text>
</comment>
<feature type="domain" description="Saposin B-type" evidence="8">
    <location>
        <begin position="347"/>
        <end position="427"/>
    </location>
</feature>
<evidence type="ECO:0000259" key="8">
    <source>
        <dbReference type="PROSITE" id="PS50015"/>
    </source>
</evidence>
<keyword evidence="3 7" id="KW-0732">Signal</keyword>
<dbReference type="SMART" id="SM00741">
    <property type="entry name" value="SapB"/>
    <property type="match status" value="4"/>
</dbReference>
<feature type="domain" description="Saposin B-type" evidence="8">
    <location>
        <begin position="266"/>
        <end position="345"/>
    </location>
</feature>
<evidence type="ECO:0000313" key="10">
    <source>
        <dbReference type="Proteomes" id="UP001152803"/>
    </source>
</evidence>
<feature type="region of interest" description="Disordered" evidence="6">
    <location>
        <begin position="463"/>
        <end position="488"/>
    </location>
</feature>
<feature type="domain" description="Saposin B-type" evidence="8">
    <location>
        <begin position="153"/>
        <end position="235"/>
    </location>
</feature>
<dbReference type="OrthoDB" id="8889685at2759"/>
<dbReference type="InterPro" id="IPR008373">
    <property type="entry name" value="Saposin"/>
</dbReference>
<comment type="subcellular location">
    <subcellularLocation>
        <location evidence="1">Secreted</location>
    </subcellularLocation>
</comment>
<keyword evidence="2" id="KW-0964">Secreted</keyword>
<keyword evidence="10" id="KW-1185">Reference proteome</keyword>
<name>A0A9Q1D6G5_CONCO</name>
<evidence type="ECO:0000256" key="2">
    <source>
        <dbReference type="ARBA" id="ARBA00022525"/>
    </source>
</evidence>
<feature type="chain" id="PRO_5040501192" description="Saposin B-type domain-containing protein" evidence="7">
    <location>
        <begin position="21"/>
        <end position="488"/>
    </location>
</feature>
<dbReference type="AlphaFoldDB" id="A0A9Q1D6G5"/>
<protein>
    <recommendedName>
        <fullName evidence="8">Saposin B-type domain-containing protein</fullName>
    </recommendedName>
</protein>